<evidence type="ECO:0000313" key="2">
    <source>
        <dbReference type="Proteomes" id="UP000237423"/>
    </source>
</evidence>
<protein>
    <submittedName>
        <fullName evidence="1">Uncharacterized protein</fullName>
    </submittedName>
</protein>
<gene>
    <name evidence="1" type="ORF">AADEFJLK_03799</name>
</gene>
<proteinExistence type="predicted"/>
<name>A0A2S5CHV4_9GAMM</name>
<reference evidence="1 2" key="1">
    <citation type="submission" date="2017-11" db="EMBL/GenBank/DDBJ databases">
        <title>Draft Genome Sequence of Methylobacter psychrotolerans Sph1T, an Obligate Methanotroph from Low-Temperature Environments.</title>
        <authorList>
            <person name="Oshkin I.Y."/>
            <person name="Miroshnikov K."/>
            <person name="Belova S.E."/>
            <person name="Korzhenkov A."/>
            <person name="Toshchakov S.V."/>
            <person name="Dedysh S.N."/>
        </authorList>
    </citation>
    <scope>NUCLEOTIDE SEQUENCE [LARGE SCALE GENOMIC DNA]</scope>
    <source>
        <strain evidence="1 2">Sph1</strain>
    </source>
</reference>
<dbReference type="AlphaFoldDB" id="A0A2S5CHV4"/>
<organism evidence="1 2">
    <name type="scientific">Methylovulum psychrotolerans</name>
    <dbReference type="NCBI Taxonomy" id="1704499"/>
    <lineage>
        <taxon>Bacteria</taxon>
        <taxon>Pseudomonadati</taxon>
        <taxon>Pseudomonadota</taxon>
        <taxon>Gammaproteobacteria</taxon>
        <taxon>Methylococcales</taxon>
        <taxon>Methylococcaceae</taxon>
        <taxon>Methylovulum</taxon>
    </lineage>
</organism>
<dbReference type="Proteomes" id="UP000237423">
    <property type="component" value="Unassembled WGS sequence"/>
</dbReference>
<evidence type="ECO:0000313" key="1">
    <source>
        <dbReference type="EMBL" id="POZ50386.1"/>
    </source>
</evidence>
<dbReference type="EMBL" id="PGFZ01000011">
    <property type="protein sequence ID" value="POZ50386.1"/>
    <property type="molecule type" value="Genomic_DNA"/>
</dbReference>
<sequence>MEHLLKPPIEALPYCWLVEFGALRCGVHQKNGWCVQNGDRIIICDSLETCMPLMPILEMDDQLFFDFLAEIKLSNPFYSEAIDSFPKAYLIRHVFEFAVSEYWPELALVWVSHDKALQSLLKPILKMFAQKKSMPQSLRHKARRLAA</sequence>
<dbReference type="RefSeq" id="WP_103975378.1">
    <property type="nucleotide sequence ID" value="NZ_PGFZ01000011.1"/>
</dbReference>
<comment type="caution">
    <text evidence="1">The sequence shown here is derived from an EMBL/GenBank/DDBJ whole genome shotgun (WGS) entry which is preliminary data.</text>
</comment>
<accession>A0A2S5CHV4</accession>